<dbReference type="GO" id="GO:0000447">
    <property type="term" value="P:endonucleolytic cleavage in ITS1 to separate SSU-rRNA from 5.8S rRNA and LSU-rRNA from tricistronic rRNA transcript (SSU-rRNA, 5.8S rRNA, LSU-rRNA)"/>
    <property type="evidence" value="ECO:0007669"/>
    <property type="project" value="EnsemblFungi"/>
</dbReference>
<dbReference type="GeneID" id="28897922"/>
<dbReference type="InParanoid" id="A0A165GP04"/>
<keyword evidence="4" id="KW-0677">Repeat</keyword>
<dbReference type="InterPro" id="IPR045161">
    <property type="entry name" value="Utp18"/>
</dbReference>
<feature type="compositionally biased region" description="Acidic residues" evidence="8">
    <location>
        <begin position="132"/>
        <end position="147"/>
    </location>
</feature>
<dbReference type="GO" id="GO:0000472">
    <property type="term" value="P:endonucleolytic cleavage to generate mature 5'-end of SSU-rRNA from (SSU-rRNA, 5.8S rRNA, LSU-rRNA)"/>
    <property type="evidence" value="ECO:0007669"/>
    <property type="project" value="EnsemblFungi"/>
</dbReference>
<evidence type="ECO:0000256" key="7">
    <source>
        <dbReference type="PROSITE-ProRule" id="PRU00221"/>
    </source>
</evidence>
<feature type="compositionally biased region" description="Basic and acidic residues" evidence="8">
    <location>
        <begin position="9"/>
        <end position="21"/>
    </location>
</feature>
<keyword evidence="2" id="KW-0698">rRNA processing</keyword>
<dbReference type="GO" id="GO:0032040">
    <property type="term" value="C:small-subunit processome"/>
    <property type="evidence" value="ECO:0007669"/>
    <property type="project" value="EnsemblFungi"/>
</dbReference>
<evidence type="ECO:0000313" key="10">
    <source>
        <dbReference type="Proteomes" id="UP000076632"/>
    </source>
</evidence>
<feature type="compositionally biased region" description="Basic and acidic residues" evidence="8">
    <location>
        <begin position="37"/>
        <end position="57"/>
    </location>
</feature>
<dbReference type="SUPFAM" id="SSF50978">
    <property type="entry name" value="WD40 repeat-like"/>
    <property type="match status" value="1"/>
</dbReference>
<dbReference type="GO" id="GO:0000480">
    <property type="term" value="P:endonucleolytic cleavage in 5'-ETS of tricistronic rRNA transcript (SSU-rRNA, 5.8S rRNA, LSU-rRNA)"/>
    <property type="evidence" value="ECO:0007669"/>
    <property type="project" value="EnsemblFungi"/>
</dbReference>
<reference evidence="9 10" key="1">
    <citation type="journal article" date="2016" name="Fungal Biol.">
        <title>The genome of Xylona heveae provides a window into fungal endophytism.</title>
        <authorList>
            <person name="Gazis R."/>
            <person name="Kuo A."/>
            <person name="Riley R."/>
            <person name="LaButti K."/>
            <person name="Lipzen A."/>
            <person name="Lin J."/>
            <person name="Amirebrahimi M."/>
            <person name="Hesse C.N."/>
            <person name="Spatafora J.W."/>
            <person name="Henrissat B."/>
            <person name="Hainaut M."/>
            <person name="Grigoriev I.V."/>
            <person name="Hibbett D.S."/>
        </authorList>
    </citation>
    <scope>NUCLEOTIDE SEQUENCE [LARGE SCALE GENOMIC DNA]</scope>
    <source>
        <strain evidence="9 10">TC161</strain>
    </source>
</reference>
<dbReference type="AlphaFoldDB" id="A0A165GP04"/>
<feature type="compositionally biased region" description="Basic residues" evidence="8">
    <location>
        <begin position="203"/>
        <end position="212"/>
    </location>
</feature>
<sequence length="624" mass="67938">MAARGSKKARQEAVSRQKPEELGQDNVMDEAASFAGRSDDEMPEKDSTEAELEKLVFGDESGFLEGLKSHRAGEYSEEDESVSGAGDEESGAEEAGLTGISDADLFFMDSGPDAAPMDAMVPAAGKSIAEQGGDDQQEQAAWEDSDDEKMAISLASNPRLRKLRVAEAEDVVNGKEYIRRLRQQFERLYPVPEWANPSAATKKPARKKRRRNSGAAESSGEETSDEDMDVDEELSQQPLADLLRNADSLVRGTDSVNGKRGKLRPEVLDIQRTKDVGGTQPSAITSLEFHPKYPLLLSSGPASTIFLHQISPVPPNPNPLITSFHLRRTPLSSTSFSPTTGSRIFLSGRRRYFHVWDLSSGRIEKVSRIYGHQEEQKSMERFKLSPCGRYMGLVGSARKGGGYINILDAQTLQWIAQARIEGRGGIADFAWWADGEGLAAASKGGEVFEWSIQHRRVIARWRDEGAVGTTVLALGGANRSGASTVRPDGVGPDRWVAIGSSSGIVNIYDRRSWTSNAAAAVAGENDAKHPATVMTPKPIRAFEQLTTPVSNIVFSPDSQLLAISSRWKKDALRLVHLPSCTVYRNWPTSATPLGRITSVAFSPDGGMLAVANEAGKIRLWEIRA</sequence>
<gene>
    <name evidence="9" type="ORF">L228DRAFT_248097</name>
</gene>
<dbReference type="EMBL" id="KV407459">
    <property type="protein sequence ID" value="KZF22420.1"/>
    <property type="molecule type" value="Genomic_DNA"/>
</dbReference>
<dbReference type="Gene3D" id="2.130.10.10">
    <property type="entry name" value="YVTN repeat-like/Quinoprotein amine dehydrogenase"/>
    <property type="match status" value="1"/>
</dbReference>
<dbReference type="PROSITE" id="PS50294">
    <property type="entry name" value="WD_REPEATS_REGION"/>
    <property type="match status" value="1"/>
</dbReference>
<dbReference type="OMA" id="DLNRATY"/>
<feature type="region of interest" description="Disordered" evidence="8">
    <location>
        <begin position="128"/>
        <end position="158"/>
    </location>
</feature>
<protein>
    <submittedName>
        <fullName evidence="9">Putative small nucleolar ribonucleo protein complex subunit</fullName>
    </submittedName>
</protein>
<evidence type="ECO:0000256" key="2">
    <source>
        <dbReference type="ARBA" id="ARBA00022552"/>
    </source>
</evidence>
<name>A0A165GP04_XYLHT</name>
<feature type="repeat" description="WD" evidence="7">
    <location>
        <begin position="596"/>
        <end position="624"/>
    </location>
</feature>
<dbReference type="STRING" id="1328760.A0A165GP04"/>
<feature type="region of interest" description="Disordered" evidence="8">
    <location>
        <begin position="196"/>
        <end position="232"/>
    </location>
</feature>
<accession>A0A165GP04</accession>
<dbReference type="RefSeq" id="XP_018187975.1">
    <property type="nucleotide sequence ID" value="XM_018332785.1"/>
</dbReference>
<keyword evidence="3 7" id="KW-0853">WD repeat</keyword>
<evidence type="ECO:0000313" key="9">
    <source>
        <dbReference type="EMBL" id="KZF22420.1"/>
    </source>
</evidence>
<evidence type="ECO:0000256" key="4">
    <source>
        <dbReference type="ARBA" id="ARBA00022737"/>
    </source>
</evidence>
<feature type="compositionally biased region" description="Acidic residues" evidence="8">
    <location>
        <begin position="75"/>
        <end position="92"/>
    </location>
</feature>
<dbReference type="PROSITE" id="PS50082">
    <property type="entry name" value="WD_REPEATS_2"/>
    <property type="match status" value="1"/>
</dbReference>
<evidence type="ECO:0000256" key="6">
    <source>
        <dbReference type="ARBA" id="ARBA00025767"/>
    </source>
</evidence>
<feature type="region of interest" description="Disordered" evidence="8">
    <location>
        <begin position="1"/>
        <end position="95"/>
    </location>
</feature>
<comment type="similarity">
    <text evidence="6">Belongs to the WD repeat UTP18 family.</text>
</comment>
<keyword evidence="10" id="KW-1185">Reference proteome</keyword>
<evidence type="ECO:0000256" key="3">
    <source>
        <dbReference type="ARBA" id="ARBA00022574"/>
    </source>
</evidence>
<feature type="compositionally biased region" description="Acidic residues" evidence="8">
    <location>
        <begin position="219"/>
        <end position="232"/>
    </location>
</feature>
<dbReference type="SMART" id="SM00320">
    <property type="entry name" value="WD40"/>
    <property type="match status" value="6"/>
</dbReference>
<dbReference type="PANTHER" id="PTHR18359">
    <property type="entry name" value="WD-REPEAT PROTEIN-RELATED"/>
    <property type="match status" value="1"/>
</dbReference>
<dbReference type="InterPro" id="IPR001680">
    <property type="entry name" value="WD40_rpt"/>
</dbReference>
<dbReference type="InterPro" id="IPR015943">
    <property type="entry name" value="WD40/YVTN_repeat-like_dom_sf"/>
</dbReference>
<dbReference type="Pfam" id="PF00400">
    <property type="entry name" value="WD40"/>
    <property type="match status" value="1"/>
</dbReference>
<evidence type="ECO:0000256" key="5">
    <source>
        <dbReference type="ARBA" id="ARBA00023242"/>
    </source>
</evidence>
<dbReference type="PANTHER" id="PTHR18359:SF0">
    <property type="entry name" value="U3 SMALL NUCLEOLAR RNA-ASSOCIATED PROTEIN 18 HOMOLOG"/>
    <property type="match status" value="1"/>
</dbReference>
<dbReference type="Proteomes" id="UP000076632">
    <property type="component" value="Unassembled WGS sequence"/>
</dbReference>
<comment type="subcellular location">
    <subcellularLocation>
        <location evidence="1">Nucleus</location>
        <location evidence="1">Nucleolus</location>
    </subcellularLocation>
</comment>
<dbReference type="InterPro" id="IPR036322">
    <property type="entry name" value="WD40_repeat_dom_sf"/>
</dbReference>
<dbReference type="OrthoDB" id="1935146at2759"/>
<keyword evidence="5" id="KW-0539">Nucleus</keyword>
<dbReference type="GO" id="GO:0000292">
    <property type="term" value="P:RNA fragment catabolic process"/>
    <property type="evidence" value="ECO:0007669"/>
    <property type="project" value="EnsemblFungi"/>
</dbReference>
<dbReference type="GO" id="GO:0034388">
    <property type="term" value="C:Pwp2p-containing subcomplex of 90S preribosome"/>
    <property type="evidence" value="ECO:0007669"/>
    <property type="project" value="EnsemblFungi"/>
</dbReference>
<dbReference type="FunCoup" id="A0A165GP04">
    <property type="interactions" value="1034"/>
</dbReference>
<dbReference type="FunFam" id="2.130.10.10:FF:000549">
    <property type="entry name" value="Small nucleolar ribonucleoprotein complex subunit"/>
    <property type="match status" value="1"/>
</dbReference>
<organism evidence="9 10">
    <name type="scientific">Xylona heveae (strain CBS 132557 / TC161)</name>
    <dbReference type="NCBI Taxonomy" id="1328760"/>
    <lineage>
        <taxon>Eukaryota</taxon>
        <taxon>Fungi</taxon>
        <taxon>Dikarya</taxon>
        <taxon>Ascomycota</taxon>
        <taxon>Pezizomycotina</taxon>
        <taxon>Xylonomycetes</taxon>
        <taxon>Xylonales</taxon>
        <taxon>Xylonaceae</taxon>
        <taxon>Xylona</taxon>
    </lineage>
</organism>
<proteinExistence type="inferred from homology"/>
<evidence type="ECO:0000256" key="1">
    <source>
        <dbReference type="ARBA" id="ARBA00004604"/>
    </source>
</evidence>
<evidence type="ECO:0000256" key="8">
    <source>
        <dbReference type="SAM" id="MobiDB-lite"/>
    </source>
</evidence>